<gene>
    <name evidence="6" type="ORF">E2636_01990</name>
</gene>
<evidence type="ECO:0000313" key="6">
    <source>
        <dbReference type="EMBL" id="QBP40005.1"/>
    </source>
</evidence>
<dbReference type="InterPro" id="IPR048588">
    <property type="entry name" value="CvfB_S1_2nd"/>
</dbReference>
<dbReference type="EMBL" id="CP038015">
    <property type="protein sequence ID" value="QBP40005.1"/>
    <property type="molecule type" value="Genomic_DNA"/>
</dbReference>
<dbReference type="AlphaFoldDB" id="A0A4V1AMP6"/>
<proteinExistence type="inferred from homology"/>
<dbReference type="Gene3D" id="1.10.10.10">
    <property type="entry name" value="Winged helix-like DNA-binding domain superfamily/Winged helix DNA-binding domain"/>
    <property type="match status" value="1"/>
</dbReference>
<feature type="domain" description="Conserved virulence factor B first S1" evidence="2">
    <location>
        <begin position="7"/>
        <end position="63"/>
    </location>
</feature>
<sequence length="288" mass="32676">MSELLSGEIVDLQVKSQESSKWILSNGEIEVSINESEAPEEVQIGDTIKVFLFKDRRGNLSATSSLPQITKGVYGWARVIKTEERVGSYVDIGSSREVLVKSFDLPVITQLWPTTGDHLYMTLRTDYLGDLYGRLITEEKVIETFIEAPTTVSNENLKARAYRLLPVGSFLITVPEGYRIFVHHTEQMAEPRLGEEVEVRVIGIKEDGSLNGSMLPRKQERLMDDAETLYRYLQDVGGKMPFTDKSSPDEIFEMFKLSKASFKRALGKLMKERKIEQKDGWTIVKSDI</sequence>
<evidence type="ECO:0000259" key="3">
    <source>
        <dbReference type="Pfam" id="PF17783"/>
    </source>
</evidence>
<protein>
    <submittedName>
        <fullName evidence="6">DNA-binding protein</fullName>
    </submittedName>
</protein>
<dbReference type="InterPro" id="IPR048587">
    <property type="entry name" value="CvfB_S1_3rd"/>
</dbReference>
<dbReference type="Pfam" id="PF21543">
    <property type="entry name" value="CvfB_2nd"/>
    <property type="match status" value="1"/>
</dbReference>
<dbReference type="InterPro" id="IPR039566">
    <property type="entry name" value="CvfB_S1_st"/>
</dbReference>
<evidence type="ECO:0000259" key="4">
    <source>
        <dbReference type="Pfam" id="PF21191"/>
    </source>
</evidence>
<evidence type="ECO:0000313" key="7">
    <source>
        <dbReference type="Proteomes" id="UP000294292"/>
    </source>
</evidence>
<name>A0A4V1AMP6_9BACL</name>
<dbReference type="RefSeq" id="WP_134208535.1">
    <property type="nucleotide sequence ID" value="NZ_CP038015.1"/>
</dbReference>
<reference evidence="6 7" key="1">
    <citation type="submission" date="2019-03" db="EMBL/GenBank/DDBJ databases">
        <title>Complete genome sequence of Paenisporosarcina antarctica CGMCC 1.6503T.</title>
        <authorList>
            <person name="Rong J.-C."/>
            <person name="Chi N.-Y."/>
            <person name="Zhang Q.-F."/>
        </authorList>
    </citation>
    <scope>NUCLEOTIDE SEQUENCE [LARGE SCALE GENOMIC DNA]</scope>
    <source>
        <strain evidence="6 7">CGMCC 1.6503</strain>
    </source>
</reference>
<dbReference type="PIRSF" id="PIRSF012524">
    <property type="entry name" value="YitL_S1"/>
    <property type="match status" value="1"/>
</dbReference>
<evidence type="ECO:0000259" key="2">
    <source>
        <dbReference type="Pfam" id="PF13509"/>
    </source>
</evidence>
<dbReference type="Pfam" id="PF17783">
    <property type="entry name" value="WHD_CvfB"/>
    <property type="match status" value="1"/>
</dbReference>
<accession>A0A4V1AMP6</accession>
<dbReference type="PANTHER" id="PTHR37296:SF1">
    <property type="entry name" value="CONSERVED VIRULENCE FACTOR B"/>
    <property type="match status" value="1"/>
</dbReference>
<dbReference type="KEGG" id="panc:E2636_01990"/>
<dbReference type="OrthoDB" id="9801597at2"/>
<evidence type="ECO:0000259" key="5">
    <source>
        <dbReference type="Pfam" id="PF21543"/>
    </source>
</evidence>
<dbReference type="Pfam" id="PF13509">
    <property type="entry name" value="S1_2"/>
    <property type="match status" value="1"/>
</dbReference>
<dbReference type="InterPro" id="IPR014464">
    <property type="entry name" value="CvfB_fam"/>
</dbReference>
<keyword evidence="7" id="KW-1185">Reference proteome</keyword>
<comment type="similarity">
    <text evidence="1">Belongs to the CvfB family.</text>
</comment>
<evidence type="ECO:0000256" key="1">
    <source>
        <dbReference type="PIRNR" id="PIRNR012524"/>
    </source>
</evidence>
<dbReference type="PANTHER" id="PTHR37296">
    <property type="entry name" value="CONSERVED VIRULENCE FACTOR B"/>
    <property type="match status" value="1"/>
</dbReference>
<dbReference type="InterPro" id="IPR040764">
    <property type="entry name" value="CvfB_WH"/>
</dbReference>
<organism evidence="6 7">
    <name type="scientific">Paenisporosarcina antarctica</name>
    <dbReference type="NCBI Taxonomy" id="417367"/>
    <lineage>
        <taxon>Bacteria</taxon>
        <taxon>Bacillati</taxon>
        <taxon>Bacillota</taxon>
        <taxon>Bacilli</taxon>
        <taxon>Bacillales</taxon>
        <taxon>Caryophanaceae</taxon>
        <taxon>Paenisporosarcina</taxon>
    </lineage>
</organism>
<dbReference type="Pfam" id="PF21191">
    <property type="entry name" value="CvfB_1st"/>
    <property type="match status" value="1"/>
</dbReference>
<keyword evidence="6" id="KW-0238">DNA-binding</keyword>
<dbReference type="InterPro" id="IPR012340">
    <property type="entry name" value="NA-bd_OB-fold"/>
</dbReference>
<feature type="domain" description="Conserved virulence factor B second S1" evidence="4">
    <location>
        <begin position="74"/>
        <end position="133"/>
    </location>
</feature>
<feature type="domain" description="Conserved virulence factor B third S1" evidence="5">
    <location>
        <begin position="147"/>
        <end position="216"/>
    </location>
</feature>
<dbReference type="Proteomes" id="UP000294292">
    <property type="component" value="Chromosome"/>
</dbReference>
<dbReference type="InterPro" id="IPR036388">
    <property type="entry name" value="WH-like_DNA-bd_sf"/>
</dbReference>
<dbReference type="Gene3D" id="2.40.50.140">
    <property type="entry name" value="Nucleic acid-binding proteins"/>
    <property type="match status" value="2"/>
</dbReference>
<dbReference type="GO" id="GO:0003677">
    <property type="term" value="F:DNA binding"/>
    <property type="evidence" value="ECO:0007669"/>
    <property type="project" value="UniProtKB-KW"/>
</dbReference>
<feature type="domain" description="Conserved virulence factor B-like winged helix" evidence="3">
    <location>
        <begin position="227"/>
        <end position="282"/>
    </location>
</feature>